<protein>
    <submittedName>
        <fullName evidence="1">Uncharacterized protein</fullName>
    </submittedName>
</protein>
<name>A0A811MAJ9_9POAL</name>
<dbReference type="Proteomes" id="UP000604825">
    <property type="component" value="Unassembled WGS sequence"/>
</dbReference>
<reference evidence="1" key="1">
    <citation type="submission" date="2020-10" db="EMBL/GenBank/DDBJ databases">
        <authorList>
            <person name="Han B."/>
            <person name="Lu T."/>
            <person name="Zhao Q."/>
            <person name="Huang X."/>
            <person name="Zhao Y."/>
        </authorList>
    </citation>
    <scope>NUCLEOTIDE SEQUENCE</scope>
</reference>
<accession>A0A811MAJ9</accession>
<keyword evidence="2" id="KW-1185">Reference proteome</keyword>
<sequence>MAGAGMSGHAASALDYYSTVLNKLKWSVRRWRRPPWAGAAFGDGCAQWPALVMGAVLEMVRLTLEGDEEKLKVLEDEKSNGNWYKD</sequence>
<evidence type="ECO:0000313" key="2">
    <source>
        <dbReference type="Proteomes" id="UP000604825"/>
    </source>
</evidence>
<evidence type="ECO:0000313" key="1">
    <source>
        <dbReference type="EMBL" id="CAD6202843.1"/>
    </source>
</evidence>
<comment type="caution">
    <text evidence="1">The sequence shown here is derived from an EMBL/GenBank/DDBJ whole genome shotgun (WGS) entry which is preliminary data.</text>
</comment>
<gene>
    <name evidence="1" type="ORF">NCGR_LOCUS1081</name>
</gene>
<proteinExistence type="predicted"/>
<organism evidence="1 2">
    <name type="scientific">Miscanthus lutarioriparius</name>
    <dbReference type="NCBI Taxonomy" id="422564"/>
    <lineage>
        <taxon>Eukaryota</taxon>
        <taxon>Viridiplantae</taxon>
        <taxon>Streptophyta</taxon>
        <taxon>Embryophyta</taxon>
        <taxon>Tracheophyta</taxon>
        <taxon>Spermatophyta</taxon>
        <taxon>Magnoliopsida</taxon>
        <taxon>Liliopsida</taxon>
        <taxon>Poales</taxon>
        <taxon>Poaceae</taxon>
        <taxon>PACMAD clade</taxon>
        <taxon>Panicoideae</taxon>
        <taxon>Andropogonodae</taxon>
        <taxon>Andropogoneae</taxon>
        <taxon>Saccharinae</taxon>
        <taxon>Miscanthus</taxon>
    </lineage>
</organism>
<dbReference type="EMBL" id="CAJGYO010000001">
    <property type="protein sequence ID" value="CAD6202843.1"/>
    <property type="molecule type" value="Genomic_DNA"/>
</dbReference>
<dbReference type="AlphaFoldDB" id="A0A811MAJ9"/>